<feature type="transmembrane region" description="Helical" evidence="1">
    <location>
        <begin position="171"/>
        <end position="188"/>
    </location>
</feature>
<dbReference type="Proteomes" id="UP001485459">
    <property type="component" value="Chromosome"/>
</dbReference>
<feature type="transmembrane region" description="Helical" evidence="1">
    <location>
        <begin position="112"/>
        <end position="129"/>
    </location>
</feature>
<feature type="transmembrane region" description="Helical" evidence="1">
    <location>
        <begin position="59"/>
        <end position="77"/>
    </location>
</feature>
<keyword evidence="1" id="KW-1133">Transmembrane helix</keyword>
<name>A0ABZ2YVT5_9BACT</name>
<accession>A0ABZ2YVT5</accession>
<keyword evidence="3" id="KW-1185">Reference proteome</keyword>
<dbReference type="Pfam" id="PF20221">
    <property type="entry name" value="DUF6580"/>
    <property type="match status" value="1"/>
</dbReference>
<evidence type="ECO:0000313" key="3">
    <source>
        <dbReference type="Proteomes" id="UP001485459"/>
    </source>
</evidence>
<feature type="transmembrane region" description="Helical" evidence="1">
    <location>
        <begin position="37"/>
        <end position="52"/>
    </location>
</feature>
<keyword evidence="1" id="KW-0472">Membrane</keyword>
<protein>
    <submittedName>
        <fullName evidence="2">DUF6580 family putative transport protein</fullName>
    </submittedName>
</protein>
<organism evidence="2 3">
    <name type="scientific">Chitinophaga pollutisoli</name>
    <dbReference type="NCBI Taxonomy" id="3133966"/>
    <lineage>
        <taxon>Bacteria</taxon>
        <taxon>Pseudomonadati</taxon>
        <taxon>Bacteroidota</taxon>
        <taxon>Chitinophagia</taxon>
        <taxon>Chitinophagales</taxon>
        <taxon>Chitinophagaceae</taxon>
        <taxon>Chitinophaga</taxon>
    </lineage>
</organism>
<reference evidence="3" key="1">
    <citation type="submission" date="2024-03" db="EMBL/GenBank/DDBJ databases">
        <title>Chitinophaga horti sp. nov., isolated from garden soil.</title>
        <authorList>
            <person name="Lee D.S."/>
            <person name="Han D.M."/>
            <person name="Baek J.H."/>
            <person name="Choi D.G."/>
            <person name="Jeon J.H."/>
            <person name="Jeon C.O."/>
        </authorList>
    </citation>
    <scope>NUCLEOTIDE SEQUENCE [LARGE SCALE GENOMIC DNA]</scope>
    <source>
        <strain evidence="3">GPA1</strain>
    </source>
</reference>
<dbReference type="EMBL" id="CP149822">
    <property type="protein sequence ID" value="WZN43583.1"/>
    <property type="molecule type" value="Genomic_DNA"/>
</dbReference>
<sequence length="198" mass="21937">MSIKQIQPRFIVLLLFIVAGGILRVTAAGNLTPFSNFSPLGAMALFGGAMFADKWKSYLFPLLALFLSDVIMMKTVYAAYADGFLFEGWYWNYIGFAAMVLIGQLVIRDVKVIPVLGGAVLSAVLYWLIVDFGTWMRPTSIDITTGLPFSRDFSGLVKCYALGLPFIKNTLISNVVYCGIFFGLFSWLENRIPALSAR</sequence>
<feature type="transmembrane region" description="Helical" evidence="1">
    <location>
        <begin position="89"/>
        <end position="107"/>
    </location>
</feature>
<dbReference type="InterPro" id="IPR046487">
    <property type="entry name" value="DUF6580"/>
</dbReference>
<evidence type="ECO:0000256" key="1">
    <source>
        <dbReference type="SAM" id="Phobius"/>
    </source>
</evidence>
<evidence type="ECO:0000313" key="2">
    <source>
        <dbReference type="EMBL" id="WZN43583.1"/>
    </source>
</evidence>
<gene>
    <name evidence="2" type="ORF">WJU16_11145</name>
</gene>
<keyword evidence="1" id="KW-0812">Transmembrane</keyword>
<dbReference type="RefSeq" id="WP_341838388.1">
    <property type="nucleotide sequence ID" value="NZ_CP149822.1"/>
</dbReference>
<proteinExistence type="predicted"/>